<evidence type="ECO:0000313" key="2">
    <source>
        <dbReference type="EMBL" id="MBZ2165371.1"/>
    </source>
</evidence>
<gene>
    <name evidence="2" type="ORF">K8N75_04885</name>
</gene>
<proteinExistence type="predicted"/>
<reference evidence="3" key="1">
    <citation type="journal article" date="2022" name="Microbiol. Resour. Announc.">
        <title>Draft Genome Sequence of a Methanogenic Archaeon from West Spitsbergen Permafrost.</title>
        <authorList>
            <person name="Trubitsyn V."/>
            <person name="Rivkina E."/>
            <person name="Shcherbakova V."/>
        </authorList>
    </citation>
    <scope>NUCLEOTIDE SEQUENCE [LARGE SCALE GENOMIC DNA]</scope>
    <source>
        <strain evidence="3">VT</strain>
    </source>
</reference>
<dbReference type="EMBL" id="JAIOUQ010000004">
    <property type="protein sequence ID" value="MBZ2165371.1"/>
    <property type="molecule type" value="Genomic_DNA"/>
</dbReference>
<comment type="caution">
    <text evidence="2">The sequence shown here is derived from an EMBL/GenBank/DDBJ whole genome shotgun (WGS) entry which is preliminary data.</text>
</comment>
<dbReference type="RefSeq" id="WP_223791005.1">
    <property type="nucleotide sequence ID" value="NZ_JAIOUQ010000004.1"/>
</dbReference>
<evidence type="ECO:0000313" key="3">
    <source>
        <dbReference type="Proteomes" id="UP000825933"/>
    </source>
</evidence>
<dbReference type="Gene3D" id="3.10.450.40">
    <property type="match status" value="1"/>
</dbReference>
<protein>
    <submittedName>
        <fullName evidence="2">PepSY domain-containing protein</fullName>
    </submittedName>
</protein>
<dbReference type="Proteomes" id="UP000825933">
    <property type="component" value="Unassembled WGS sequence"/>
</dbReference>
<keyword evidence="3" id="KW-1185">Reference proteome</keyword>
<dbReference type="InterPro" id="IPR025711">
    <property type="entry name" value="PepSY"/>
</dbReference>
<feature type="domain" description="PepSY" evidence="1">
    <location>
        <begin position="59"/>
        <end position="118"/>
    </location>
</feature>
<evidence type="ECO:0000259" key="1">
    <source>
        <dbReference type="Pfam" id="PF03413"/>
    </source>
</evidence>
<accession>A0A8T5V0J9</accession>
<organism evidence="2 3">
    <name type="scientific">Methanobacterium spitsbergense</name>
    <dbReference type="NCBI Taxonomy" id="2874285"/>
    <lineage>
        <taxon>Archaea</taxon>
        <taxon>Methanobacteriati</taxon>
        <taxon>Methanobacteriota</taxon>
        <taxon>Methanomada group</taxon>
        <taxon>Methanobacteria</taxon>
        <taxon>Methanobacteriales</taxon>
        <taxon>Methanobacteriaceae</taxon>
        <taxon>Methanobacterium</taxon>
    </lineage>
</organism>
<name>A0A8T5V0J9_9EURY</name>
<dbReference type="AlphaFoldDB" id="A0A8T5V0J9"/>
<sequence>MMKKIIVALVILVAVLGLGFATIGNTAKKNTTNNTTSPATQQIVTNTNNTTDNSTNTNITSAEAQKIASKYIAVSGAIAGTPTLTKQNNKLVYIVPVIDNGKNVGEIDIDAQTGENLGGAGGAP</sequence>
<dbReference type="Pfam" id="PF03413">
    <property type="entry name" value="PepSY"/>
    <property type="match status" value="1"/>
</dbReference>